<comment type="caution">
    <text evidence="2">The sequence shown here is derived from an EMBL/GenBank/DDBJ whole genome shotgun (WGS) entry which is preliminary data.</text>
</comment>
<gene>
    <name evidence="2" type="ORF">EV193_106112</name>
</gene>
<feature type="domain" description="Antitoxin FitA-like ribbon-helix-helix" evidence="1">
    <location>
        <begin position="2"/>
        <end position="34"/>
    </location>
</feature>
<dbReference type="Pfam" id="PF22513">
    <property type="entry name" value="FitA-like_RHH"/>
    <property type="match status" value="1"/>
</dbReference>
<evidence type="ECO:0000259" key="1">
    <source>
        <dbReference type="Pfam" id="PF22513"/>
    </source>
</evidence>
<evidence type="ECO:0000313" key="2">
    <source>
        <dbReference type="EMBL" id="RZS36878.1"/>
    </source>
</evidence>
<dbReference type="AlphaFoldDB" id="A0A4Q7KJW5"/>
<sequence>MPTIQIRDIPDDIYDYLRKDARANGKSLQSYMRDQVINLARKRRKIESSERHRQVLERVGPSTATLEDIVATIREVRGD</sequence>
<dbReference type="SUPFAM" id="SSF47598">
    <property type="entry name" value="Ribbon-helix-helix"/>
    <property type="match status" value="1"/>
</dbReference>
<protein>
    <recommendedName>
        <fullName evidence="1">Antitoxin FitA-like ribbon-helix-helix domain-containing protein</fullName>
    </recommendedName>
</protein>
<dbReference type="EMBL" id="SGWQ01000006">
    <property type="protein sequence ID" value="RZS36878.1"/>
    <property type="molecule type" value="Genomic_DNA"/>
</dbReference>
<dbReference type="GO" id="GO:0006355">
    <property type="term" value="P:regulation of DNA-templated transcription"/>
    <property type="evidence" value="ECO:0007669"/>
    <property type="project" value="InterPro"/>
</dbReference>
<reference evidence="2 3" key="1">
    <citation type="submission" date="2019-02" db="EMBL/GenBank/DDBJ databases">
        <title>Genomic Encyclopedia of Type Strains, Phase IV (KMG-IV): sequencing the most valuable type-strain genomes for metagenomic binning, comparative biology and taxonomic classification.</title>
        <authorList>
            <person name="Goeker M."/>
        </authorList>
    </citation>
    <scope>NUCLEOTIDE SEQUENCE [LARGE SCALE GENOMIC DNA]</scope>
    <source>
        <strain evidence="2 3">DSM 101727</strain>
    </source>
</reference>
<name>A0A4Q7KJW5_9PSEU</name>
<accession>A0A4Q7KJW5</accession>
<keyword evidence="3" id="KW-1185">Reference proteome</keyword>
<dbReference type="InterPro" id="IPR053853">
    <property type="entry name" value="FitA-like_RHH"/>
</dbReference>
<dbReference type="InterPro" id="IPR010985">
    <property type="entry name" value="Ribbon_hlx_hlx"/>
</dbReference>
<evidence type="ECO:0000313" key="3">
    <source>
        <dbReference type="Proteomes" id="UP000294257"/>
    </source>
</evidence>
<dbReference type="RefSeq" id="WP_165401410.1">
    <property type="nucleotide sequence ID" value="NZ_SGWQ01000006.1"/>
</dbReference>
<proteinExistence type="predicted"/>
<dbReference type="Proteomes" id="UP000294257">
    <property type="component" value="Unassembled WGS sequence"/>
</dbReference>
<organism evidence="2 3">
    <name type="scientific">Herbihabitans rhizosphaerae</name>
    <dbReference type="NCBI Taxonomy" id="1872711"/>
    <lineage>
        <taxon>Bacteria</taxon>
        <taxon>Bacillati</taxon>
        <taxon>Actinomycetota</taxon>
        <taxon>Actinomycetes</taxon>
        <taxon>Pseudonocardiales</taxon>
        <taxon>Pseudonocardiaceae</taxon>
        <taxon>Herbihabitans</taxon>
    </lineage>
</organism>